<dbReference type="OrthoDB" id="176168at2"/>
<dbReference type="InterPro" id="IPR013780">
    <property type="entry name" value="Glyco_hydro_b"/>
</dbReference>
<evidence type="ECO:0000313" key="8">
    <source>
        <dbReference type="Proteomes" id="UP000320386"/>
    </source>
</evidence>
<evidence type="ECO:0000259" key="4">
    <source>
        <dbReference type="Pfam" id="PF13802"/>
    </source>
</evidence>
<feature type="domain" description="DUF5110" evidence="5">
    <location>
        <begin position="678"/>
        <end position="744"/>
    </location>
</feature>
<comment type="similarity">
    <text evidence="1 2">Belongs to the glycosyl hydrolase 31 family.</text>
</comment>
<reference evidence="7 8" key="1">
    <citation type="submission" date="2019-02" db="EMBL/GenBank/DDBJ databases">
        <title>Deep-cultivation of Planctomycetes and their phenomic and genomic characterization uncovers novel biology.</title>
        <authorList>
            <person name="Wiegand S."/>
            <person name="Jogler M."/>
            <person name="Boedeker C."/>
            <person name="Pinto D."/>
            <person name="Vollmers J."/>
            <person name="Rivas-Marin E."/>
            <person name="Kohn T."/>
            <person name="Peeters S.H."/>
            <person name="Heuer A."/>
            <person name="Rast P."/>
            <person name="Oberbeckmann S."/>
            <person name="Bunk B."/>
            <person name="Jeske O."/>
            <person name="Meyerdierks A."/>
            <person name="Storesund J.E."/>
            <person name="Kallscheuer N."/>
            <person name="Luecker S."/>
            <person name="Lage O.M."/>
            <person name="Pohl T."/>
            <person name="Merkel B.J."/>
            <person name="Hornburger P."/>
            <person name="Mueller R.-W."/>
            <person name="Bruemmer F."/>
            <person name="Labrenz M."/>
            <person name="Spormann A.M."/>
            <person name="Op den Camp H."/>
            <person name="Overmann J."/>
            <person name="Amann R."/>
            <person name="Jetten M.S.M."/>
            <person name="Mascher T."/>
            <person name="Medema M.H."/>
            <person name="Devos D.P."/>
            <person name="Kaster A.-K."/>
            <person name="Ovreas L."/>
            <person name="Rohde M."/>
            <person name="Galperin M.Y."/>
            <person name="Jogler C."/>
        </authorList>
    </citation>
    <scope>NUCLEOTIDE SEQUENCE [LARGE SCALE GENOMIC DNA]</scope>
    <source>
        <strain evidence="7 8">Pan265</strain>
    </source>
</reference>
<dbReference type="Proteomes" id="UP000320386">
    <property type="component" value="Chromosome"/>
</dbReference>
<dbReference type="InterPro" id="IPR011013">
    <property type="entry name" value="Gal_mutarotase_sf_dom"/>
</dbReference>
<dbReference type="AlphaFoldDB" id="A0A518BW08"/>
<dbReference type="GO" id="GO:0005975">
    <property type="term" value="P:carbohydrate metabolic process"/>
    <property type="evidence" value="ECO:0007669"/>
    <property type="project" value="InterPro"/>
</dbReference>
<dbReference type="SUPFAM" id="SSF74650">
    <property type="entry name" value="Galactose mutarotase-like"/>
    <property type="match status" value="1"/>
</dbReference>
<dbReference type="EC" id="3.2.1.177" evidence="7"/>
<dbReference type="PANTHER" id="PTHR22762:SF120">
    <property type="entry name" value="HETEROGLYCAN GLUCOSIDASE 1"/>
    <property type="match status" value="1"/>
</dbReference>
<keyword evidence="2 7" id="KW-0378">Hydrolase</keyword>
<dbReference type="Gene3D" id="2.60.40.1180">
    <property type="entry name" value="Golgi alpha-mannosidase II"/>
    <property type="match status" value="2"/>
</dbReference>
<feature type="domain" description="Glycoside hydrolase family 31 TIM barrel" evidence="3">
    <location>
        <begin position="243"/>
        <end position="565"/>
    </location>
</feature>
<evidence type="ECO:0000259" key="6">
    <source>
        <dbReference type="Pfam" id="PF21365"/>
    </source>
</evidence>
<evidence type="ECO:0000259" key="3">
    <source>
        <dbReference type="Pfam" id="PF01055"/>
    </source>
</evidence>
<dbReference type="CDD" id="cd14752">
    <property type="entry name" value="GH31_N"/>
    <property type="match status" value="1"/>
</dbReference>
<dbReference type="EMBL" id="CP036280">
    <property type="protein sequence ID" value="QDU71114.1"/>
    <property type="molecule type" value="Genomic_DNA"/>
</dbReference>
<dbReference type="SUPFAM" id="SSF51445">
    <property type="entry name" value="(Trans)glycosidases"/>
    <property type="match status" value="1"/>
</dbReference>
<dbReference type="RefSeq" id="WP_145445250.1">
    <property type="nucleotide sequence ID" value="NZ_CP036280.1"/>
</dbReference>
<dbReference type="InterPro" id="IPR048395">
    <property type="entry name" value="Glyco_hydro_31_C"/>
</dbReference>
<dbReference type="Pfam" id="PF13802">
    <property type="entry name" value="Gal_mutarotas_2"/>
    <property type="match status" value="1"/>
</dbReference>
<dbReference type="InterPro" id="IPR017853">
    <property type="entry name" value="GH"/>
</dbReference>
<name>A0A518BW08_9BACT</name>
<evidence type="ECO:0000313" key="7">
    <source>
        <dbReference type="EMBL" id="QDU71114.1"/>
    </source>
</evidence>
<dbReference type="InterPro" id="IPR000322">
    <property type="entry name" value="Glyco_hydro_31_TIM"/>
</dbReference>
<dbReference type="PANTHER" id="PTHR22762">
    <property type="entry name" value="ALPHA-GLUCOSIDASE"/>
    <property type="match status" value="1"/>
</dbReference>
<gene>
    <name evidence="7" type="primary">yicI_2</name>
    <name evidence="7" type="ORF">Pan265_09620</name>
</gene>
<dbReference type="SUPFAM" id="SSF51011">
    <property type="entry name" value="Glycosyl hydrolase domain"/>
    <property type="match status" value="1"/>
</dbReference>
<dbReference type="Pfam" id="PF21365">
    <property type="entry name" value="Glyco_hydro_31_3rd"/>
    <property type="match status" value="1"/>
</dbReference>
<dbReference type="InterPro" id="IPR033403">
    <property type="entry name" value="DUF5110"/>
</dbReference>
<dbReference type="GO" id="GO:0061634">
    <property type="term" value="F:alpha-D-xyloside xylohydrolase"/>
    <property type="evidence" value="ECO:0007669"/>
    <property type="project" value="UniProtKB-EC"/>
</dbReference>
<protein>
    <submittedName>
        <fullName evidence="7">Alpha-xylosidase</fullName>
        <ecNumber evidence="7">3.2.1.177</ecNumber>
    </submittedName>
</protein>
<sequence>MYFNKTHQPENFVFNHDKRNAPQIAIDGKSFRYNWKHLGENVHRLELRERRWPAQHSQAELTADFNTDEPSSADFDPKYGVTLNTPDGETLLTSEPGRVLGVSGQSWLMQFAFNKDMRFYGMGEKVLGLELSGIHTKFWNTDVWADFNMMQVIHGQPDPMYLSIPYLIVKRGNDYIGILLNNPYAAFMSTNPRINIAGQSDADDDTRTRFFVGAPDGRPEIYFIVGPTLADLTRKLQRLVGTTPLPPLWSLGHHQCRWGYASFKDLDTVDQQLRKHKIPNDGLWLDIDYMTGFRVFTWDQKHWPRLEAQIDKLQANGQRVIPIIDPGVKLDTKYDVYKSGKRAGVYCKNPADTDFVGFVWPGTTVFPDFSQPRTREWWAGWIAKAVATPGIEGVWIDMNDPSTGASVNSEMLFDDGKLPHDAYHNQYAFGMAKATHEGFLKHAPDQRPFILTRSGYISSSRYSAAWTGDNYANDHHLKTAIPTTLNLALSGLPFNGPDVPGFGGDASPELAIAWYKAGFLFPVLRNHTHRGQRHQEPYAFNARVTRITRHYIRLRYKLLPYLYNLFVQQEAAGEAILRPLFYDFADKAKLPLDRIEDQFMVGPAIMQAPHLESEPAPRDIVLPKANWYDARTGRWIAGDRTIKAKPDDETTPLFIRDGAVIPMRPGTPTDNHTDLADIELHLFLSPDFKGKATCTYAADDGLSYAYQRGERTTITLDVQRKNNHVTVTLRDADFAYSKLKVRFVTYGNKDTITLRTDDDQRELNLREHRWTLTGGKLTGLKSAPVTLG</sequence>
<feature type="domain" description="Glycoside hydrolase family 31 N-terminal" evidence="4">
    <location>
        <begin position="43"/>
        <end position="184"/>
    </location>
</feature>
<evidence type="ECO:0000259" key="5">
    <source>
        <dbReference type="Pfam" id="PF17137"/>
    </source>
</evidence>
<dbReference type="Pfam" id="PF17137">
    <property type="entry name" value="DUF5110"/>
    <property type="match status" value="1"/>
</dbReference>
<dbReference type="GO" id="GO:0030246">
    <property type="term" value="F:carbohydrate binding"/>
    <property type="evidence" value="ECO:0007669"/>
    <property type="project" value="InterPro"/>
</dbReference>
<keyword evidence="2 7" id="KW-0326">Glycosidase</keyword>
<accession>A0A518BW08</accession>
<keyword evidence="8" id="KW-1185">Reference proteome</keyword>
<organism evidence="7 8">
    <name type="scientific">Mucisphaera calidilacus</name>
    <dbReference type="NCBI Taxonomy" id="2527982"/>
    <lineage>
        <taxon>Bacteria</taxon>
        <taxon>Pseudomonadati</taxon>
        <taxon>Planctomycetota</taxon>
        <taxon>Phycisphaerae</taxon>
        <taxon>Phycisphaerales</taxon>
        <taxon>Phycisphaeraceae</taxon>
        <taxon>Mucisphaera</taxon>
    </lineage>
</organism>
<evidence type="ECO:0000256" key="1">
    <source>
        <dbReference type="ARBA" id="ARBA00007806"/>
    </source>
</evidence>
<dbReference type="InterPro" id="IPR025887">
    <property type="entry name" value="Glyco_hydro_31_N_dom"/>
</dbReference>
<dbReference type="Gene3D" id="2.60.40.1760">
    <property type="entry name" value="glycosyl hydrolase (family 31)"/>
    <property type="match status" value="1"/>
</dbReference>
<feature type="domain" description="Glycosyl hydrolase family 31 C-terminal" evidence="6">
    <location>
        <begin position="573"/>
        <end position="661"/>
    </location>
</feature>
<dbReference type="CDD" id="cd06604">
    <property type="entry name" value="GH31_glucosidase_II_MalA"/>
    <property type="match status" value="1"/>
</dbReference>
<dbReference type="KEGG" id="mcad:Pan265_09620"/>
<proteinExistence type="inferred from homology"/>
<dbReference type="Gene3D" id="3.20.20.80">
    <property type="entry name" value="Glycosidases"/>
    <property type="match status" value="2"/>
</dbReference>
<evidence type="ECO:0000256" key="2">
    <source>
        <dbReference type="RuleBase" id="RU361185"/>
    </source>
</evidence>
<dbReference type="Pfam" id="PF01055">
    <property type="entry name" value="Glyco_hydro_31_2nd"/>
    <property type="match status" value="1"/>
</dbReference>